<gene>
    <name evidence="2" type="ORF">Z518_06404</name>
</gene>
<dbReference type="OrthoDB" id="4155938at2759"/>
<dbReference type="Proteomes" id="UP000053617">
    <property type="component" value="Unassembled WGS sequence"/>
</dbReference>
<evidence type="ECO:0000313" key="3">
    <source>
        <dbReference type="Proteomes" id="UP000053617"/>
    </source>
</evidence>
<evidence type="ECO:0000256" key="1">
    <source>
        <dbReference type="SAM" id="MobiDB-lite"/>
    </source>
</evidence>
<keyword evidence="3" id="KW-1185">Reference proteome</keyword>
<sequence>MECSTRGSTPPRRTSAGLSQSYFGRREADPKETSLLVDLGQGLSRFPTAPTKTSVFSAIENDPVIAELHFEDRSLKKSILKTYSAVYEPSLTRETFPMEQKNGHTVHVRAPAIYIPHFDNFVREAMWGSTCTSSDEENLLREGQTQFSTAELFTGYFYLLRNLDSTWIANPAYLADSLSREVAAELVYFLAFRLGLLYSQLLSQWQSLSADISLGRHQAIAFYGLEVVYRIMRSVGTICWKIPSRHPLQPLSRLETDFRQASSDVLDRILAYECYLSANVRGANRTRSLPKVVEFARAEGKKAFPSHLAVTAYKHGLLTQSFNAFPLMHLGHEKYSIIDVLTKSEEGLTSDILSGSVNPRTRFPEYWVTEDNSKVIYRLPTLQYDTHTESMDTISSTCGSTVRSKQEFPICELPSAPAGSVRSFASVPELMNLSS</sequence>
<organism evidence="2 3">
    <name type="scientific">Rhinocladiella mackenziei CBS 650.93</name>
    <dbReference type="NCBI Taxonomy" id="1442369"/>
    <lineage>
        <taxon>Eukaryota</taxon>
        <taxon>Fungi</taxon>
        <taxon>Dikarya</taxon>
        <taxon>Ascomycota</taxon>
        <taxon>Pezizomycotina</taxon>
        <taxon>Eurotiomycetes</taxon>
        <taxon>Chaetothyriomycetidae</taxon>
        <taxon>Chaetothyriales</taxon>
        <taxon>Herpotrichiellaceae</taxon>
        <taxon>Rhinocladiella</taxon>
    </lineage>
</organism>
<dbReference type="RefSeq" id="XP_013272668.1">
    <property type="nucleotide sequence ID" value="XM_013417214.1"/>
</dbReference>
<name>A0A0D2FTX8_9EURO</name>
<dbReference type="HOGENOM" id="CLU_630283_0_0_1"/>
<reference evidence="2 3" key="1">
    <citation type="submission" date="2015-01" db="EMBL/GenBank/DDBJ databases">
        <title>The Genome Sequence of Rhinocladiella mackenzie CBS 650.93.</title>
        <authorList>
            <consortium name="The Broad Institute Genomics Platform"/>
            <person name="Cuomo C."/>
            <person name="de Hoog S."/>
            <person name="Gorbushina A."/>
            <person name="Stielow B."/>
            <person name="Teixiera M."/>
            <person name="Abouelleil A."/>
            <person name="Chapman S.B."/>
            <person name="Priest M."/>
            <person name="Young S.K."/>
            <person name="Wortman J."/>
            <person name="Nusbaum C."/>
            <person name="Birren B."/>
        </authorList>
    </citation>
    <scope>NUCLEOTIDE SEQUENCE [LARGE SCALE GENOMIC DNA]</scope>
    <source>
        <strain evidence="2 3">CBS 650.93</strain>
    </source>
</reference>
<accession>A0A0D2FTX8</accession>
<protein>
    <submittedName>
        <fullName evidence="2">Uncharacterized protein</fullName>
    </submittedName>
</protein>
<evidence type="ECO:0000313" key="2">
    <source>
        <dbReference type="EMBL" id="KIX05532.1"/>
    </source>
</evidence>
<dbReference type="GeneID" id="25294475"/>
<feature type="compositionally biased region" description="Polar residues" evidence="1">
    <location>
        <begin position="1"/>
        <end position="22"/>
    </location>
</feature>
<proteinExistence type="predicted"/>
<dbReference type="EMBL" id="KN847478">
    <property type="protein sequence ID" value="KIX05532.1"/>
    <property type="molecule type" value="Genomic_DNA"/>
</dbReference>
<feature type="region of interest" description="Disordered" evidence="1">
    <location>
        <begin position="1"/>
        <end position="24"/>
    </location>
</feature>
<dbReference type="VEuPathDB" id="FungiDB:Z518_06404"/>
<dbReference type="AlphaFoldDB" id="A0A0D2FTX8"/>